<dbReference type="EMBL" id="JH413801">
    <property type="protein sequence ID" value="EHL32284.1"/>
    <property type="molecule type" value="Genomic_DNA"/>
</dbReference>
<name>G9EKD3_9GAMM</name>
<dbReference type="GO" id="GO:0005509">
    <property type="term" value="F:calcium ion binding"/>
    <property type="evidence" value="ECO:0007669"/>
    <property type="project" value="InterPro"/>
</dbReference>
<dbReference type="SUPFAM" id="SSF49313">
    <property type="entry name" value="Cadherin-like"/>
    <property type="match status" value="1"/>
</dbReference>
<sequence length="667" mass="68069">MITKCKILCVVLLTLLSSWFTLVLARNSSIKENNAVVDLIVMVNGSKLGFCSKSMQNCTIQIAPNECLSPPGSISITNNSRISAKNIRASSGDINFMTYVVQNNGCPASLPPGASCTISFSTNASVAFSVSNVTVKGSNTTSTSFNINAVQCAAPTITGVPSPNRQVGIVYNQSNIASGGKAPYSYSLNSGTLPAGTSLNSATGTVSGIPTTAGAFSYVIQVTDAYGSTAIVSSSGTIVNIFPVAAGPSNVIAVPGNSQVTVSWTAPTNVGTGTVTSYTVTYGPTSGTVFTTPGCTTTGSPPSTSCTINGLTNNTAYTFAVTTTTAMDGVNETGPATLSSSVIPTSGLVVSPSTLLLSGIGGGTLRTITVTNVSPNPIIIDSVSSPLPALPGDASVDTSSPTTCNIGTILNPNNSCTITINPGLISSSSSGCTDGITLPTSSTITITGNSGSITANAEAMLLGYGCQYQGGYLFAIDDTTLNTNSIGGKVTMLAANSIMWSPLGVHDSIWGIDNTSTSTLPSPNASSFLPATLKLGQLNCNGKSDGTCNTENIFVYYEGTANYAAGICKQPLSGAGVICTGGANCYTDWYLPSICDLDATTFICPSTQSIVTSLSFLIPSVFTGDYWSSTESLTGAWFENFSSIPPATGSSTNNLQFNVSCIRNLTS</sequence>
<evidence type="ECO:0000259" key="1">
    <source>
        <dbReference type="PROSITE" id="PS50853"/>
    </source>
</evidence>
<dbReference type="AlphaFoldDB" id="G9EKD3"/>
<dbReference type="Proteomes" id="UP000002770">
    <property type="component" value="Unassembled WGS sequence"/>
</dbReference>
<dbReference type="Pfam" id="PF05345">
    <property type="entry name" value="He_PIG"/>
    <property type="match status" value="1"/>
</dbReference>
<organism evidence="2 3">
    <name type="scientific">Legionella drancourtii LLAP12</name>
    <dbReference type="NCBI Taxonomy" id="658187"/>
    <lineage>
        <taxon>Bacteria</taxon>
        <taxon>Pseudomonadati</taxon>
        <taxon>Pseudomonadota</taxon>
        <taxon>Gammaproteobacteria</taxon>
        <taxon>Legionellales</taxon>
        <taxon>Legionellaceae</taxon>
        <taxon>Legionella</taxon>
    </lineage>
</organism>
<dbReference type="GO" id="GO:0016020">
    <property type="term" value="C:membrane"/>
    <property type="evidence" value="ECO:0007669"/>
    <property type="project" value="InterPro"/>
</dbReference>
<dbReference type="CDD" id="cd00063">
    <property type="entry name" value="FN3"/>
    <property type="match status" value="1"/>
</dbReference>
<accession>G9EKD3</accession>
<proteinExistence type="predicted"/>
<dbReference type="Gene3D" id="2.60.40.10">
    <property type="entry name" value="Immunoglobulins"/>
    <property type="match status" value="2"/>
</dbReference>
<keyword evidence="3" id="KW-1185">Reference proteome</keyword>
<evidence type="ECO:0000313" key="3">
    <source>
        <dbReference type="Proteomes" id="UP000002770"/>
    </source>
</evidence>
<dbReference type="Pfam" id="PF00041">
    <property type="entry name" value="fn3"/>
    <property type="match status" value="1"/>
</dbReference>
<reference evidence="2 3" key="1">
    <citation type="journal article" date="2011" name="BMC Genomics">
        <title>Insight into cross-talk between intra-amoebal pathogens.</title>
        <authorList>
            <person name="Gimenez G."/>
            <person name="Bertelli C."/>
            <person name="Moliner C."/>
            <person name="Robert C."/>
            <person name="Raoult D."/>
            <person name="Fournier P.E."/>
            <person name="Greub G."/>
        </authorList>
    </citation>
    <scope>NUCLEOTIDE SEQUENCE [LARGE SCALE GENOMIC DNA]</scope>
    <source>
        <strain evidence="2 3">LLAP12</strain>
    </source>
</reference>
<dbReference type="SMART" id="SM00060">
    <property type="entry name" value="FN3"/>
    <property type="match status" value="1"/>
</dbReference>
<dbReference type="InterPro" id="IPR013783">
    <property type="entry name" value="Ig-like_fold"/>
</dbReference>
<dbReference type="InParanoid" id="G9EKD3"/>
<evidence type="ECO:0000313" key="2">
    <source>
        <dbReference type="EMBL" id="EHL32284.1"/>
    </source>
</evidence>
<feature type="domain" description="Fibronectin type-III" evidence="1">
    <location>
        <begin position="247"/>
        <end position="348"/>
    </location>
</feature>
<dbReference type="eggNOG" id="COG4625">
    <property type="taxonomic scope" value="Bacteria"/>
</dbReference>
<dbReference type="SUPFAM" id="SSF49265">
    <property type="entry name" value="Fibronectin type III"/>
    <property type="match status" value="1"/>
</dbReference>
<dbReference type="InterPro" id="IPR036116">
    <property type="entry name" value="FN3_sf"/>
</dbReference>
<dbReference type="PROSITE" id="PS50853">
    <property type="entry name" value="FN3"/>
    <property type="match status" value="1"/>
</dbReference>
<dbReference type="HOGENOM" id="CLU_503251_0_0_6"/>
<dbReference type="InterPro" id="IPR015919">
    <property type="entry name" value="Cadherin-like_sf"/>
</dbReference>
<gene>
    <name evidence="2" type="ORF">LDG_5658</name>
</gene>
<dbReference type="STRING" id="658187.LDG_5658"/>
<protein>
    <recommendedName>
        <fullName evidence="1">Fibronectin type-III domain-containing protein</fullName>
    </recommendedName>
</protein>
<dbReference type="InterPro" id="IPR003961">
    <property type="entry name" value="FN3_dom"/>
</dbReference>